<comment type="caution">
    <text evidence="6">The sequence shown here is derived from an EMBL/GenBank/DDBJ whole genome shotgun (WGS) entry which is preliminary data.</text>
</comment>
<reference evidence="7" key="1">
    <citation type="submission" date="2017-10" db="EMBL/GenBank/DDBJ databases">
        <title>Draft genome sequences of strains TRE 1, TRE 9, TRE H and TRI 7, isolated from tamarins, belonging to four potential novel Bifidobacterium species.</title>
        <authorList>
            <person name="Mattarelli P."/>
            <person name="Modesto M."/>
            <person name="Puglisi E."/>
            <person name="Morelli L."/>
            <person name="Bonetti A."/>
            <person name="Spezio C."/>
            <person name="Sandri C."/>
        </authorList>
    </citation>
    <scope>NUCLEOTIDE SEQUENCE [LARGE SCALE GENOMIC DNA]</scope>
    <source>
        <strain evidence="7">TREH</strain>
    </source>
</reference>
<dbReference type="GO" id="GO:0016787">
    <property type="term" value="F:hydrolase activity"/>
    <property type="evidence" value="ECO:0007669"/>
    <property type="project" value="UniProtKB-KW"/>
</dbReference>
<name>A0A2M9HLA6_9BIFI</name>
<comment type="similarity">
    <text evidence="4">Belongs to the cyclic nucleotide phosphodiesterase class-III family.</text>
</comment>
<keyword evidence="3" id="KW-0408">Iron</keyword>
<evidence type="ECO:0000256" key="3">
    <source>
        <dbReference type="ARBA" id="ARBA00023004"/>
    </source>
</evidence>
<feature type="domain" description="Calcineurin-like phosphoesterase" evidence="5">
    <location>
        <begin position="16"/>
        <end position="182"/>
    </location>
</feature>
<keyword evidence="1" id="KW-0479">Metal-binding</keyword>
<proteinExistence type="inferred from homology"/>
<evidence type="ECO:0000313" key="7">
    <source>
        <dbReference type="Proteomes" id="UP000229239"/>
    </source>
</evidence>
<organism evidence="6 7">
    <name type="scientific">Bifidobacterium felsineum</name>
    <dbReference type="NCBI Taxonomy" id="2045440"/>
    <lineage>
        <taxon>Bacteria</taxon>
        <taxon>Bacillati</taxon>
        <taxon>Actinomycetota</taxon>
        <taxon>Actinomycetes</taxon>
        <taxon>Bifidobacteriales</taxon>
        <taxon>Bifidobacteriaceae</taxon>
        <taxon>Bifidobacterium</taxon>
    </lineage>
</organism>
<dbReference type="GO" id="GO:0046872">
    <property type="term" value="F:metal ion binding"/>
    <property type="evidence" value="ECO:0007669"/>
    <property type="project" value="UniProtKB-KW"/>
</dbReference>
<dbReference type="Gene3D" id="3.60.21.10">
    <property type="match status" value="1"/>
</dbReference>
<dbReference type="PANTHER" id="PTHR42988:SF2">
    <property type="entry name" value="CYCLIC NUCLEOTIDE PHOSPHODIESTERASE CBUA0032-RELATED"/>
    <property type="match status" value="1"/>
</dbReference>
<dbReference type="Proteomes" id="UP000229239">
    <property type="component" value="Unassembled WGS sequence"/>
</dbReference>
<protein>
    <recommendedName>
        <fullName evidence="5">Calcineurin-like phosphoesterase domain-containing protein</fullName>
    </recommendedName>
</protein>
<keyword evidence="7" id="KW-1185">Reference proteome</keyword>
<evidence type="ECO:0000259" key="5">
    <source>
        <dbReference type="Pfam" id="PF00149"/>
    </source>
</evidence>
<dbReference type="PANTHER" id="PTHR42988">
    <property type="entry name" value="PHOSPHOHYDROLASE"/>
    <property type="match status" value="1"/>
</dbReference>
<dbReference type="InterPro" id="IPR050884">
    <property type="entry name" value="CNP_phosphodiesterase-III"/>
</dbReference>
<dbReference type="EMBL" id="PEBJ01000001">
    <property type="protein sequence ID" value="PJM77587.1"/>
    <property type="molecule type" value="Genomic_DNA"/>
</dbReference>
<sequence>MRACEAYRYVRDHTEALAAQLGCPVVYAMGNHDDRAAFRDVLLASVAAQAERDSRVRFALRSNVLNDPVDYVLTVPAGNDAGTLRVIVLDTSIPDIADDQGTVLGEQLAWLDALLAEPVEAGGDEAGAGADAAVSTVLVMHHPPVAPWQDRARLWHMHPDDAAWLTPVVRGRVRAILCGHVHLASFATFAGVPVSIAGAHSRNQDPLHARDLTYSWAANYGCNLVLLRGTAADADQVLITPALLAPVSSAD</sequence>
<dbReference type="InterPro" id="IPR029052">
    <property type="entry name" value="Metallo-depent_PP-like"/>
</dbReference>
<dbReference type="SUPFAM" id="SSF56300">
    <property type="entry name" value="Metallo-dependent phosphatases"/>
    <property type="match status" value="1"/>
</dbReference>
<gene>
    <name evidence="6" type="ORF">CSQ86_00360</name>
</gene>
<evidence type="ECO:0000256" key="4">
    <source>
        <dbReference type="ARBA" id="ARBA00025742"/>
    </source>
</evidence>
<evidence type="ECO:0000256" key="2">
    <source>
        <dbReference type="ARBA" id="ARBA00022801"/>
    </source>
</evidence>
<evidence type="ECO:0000313" key="6">
    <source>
        <dbReference type="EMBL" id="PJM77587.1"/>
    </source>
</evidence>
<accession>A0A2M9HLA6</accession>
<keyword evidence="2" id="KW-0378">Hydrolase</keyword>
<dbReference type="Pfam" id="PF00149">
    <property type="entry name" value="Metallophos"/>
    <property type="match status" value="1"/>
</dbReference>
<dbReference type="InterPro" id="IPR004843">
    <property type="entry name" value="Calcineurin-like_PHP"/>
</dbReference>
<dbReference type="AlphaFoldDB" id="A0A2M9HLA6"/>
<evidence type="ECO:0000256" key="1">
    <source>
        <dbReference type="ARBA" id="ARBA00022723"/>
    </source>
</evidence>